<dbReference type="GO" id="GO:0003700">
    <property type="term" value="F:DNA-binding transcription factor activity"/>
    <property type="evidence" value="ECO:0007669"/>
    <property type="project" value="InterPro"/>
</dbReference>
<proteinExistence type="predicted"/>
<dbReference type="InterPro" id="IPR018060">
    <property type="entry name" value="HTH_AraC"/>
</dbReference>
<dbReference type="Pfam" id="PF12833">
    <property type="entry name" value="HTH_18"/>
    <property type="match status" value="1"/>
</dbReference>
<comment type="caution">
    <text evidence="5">The sequence shown here is derived from an EMBL/GenBank/DDBJ whole genome shotgun (WGS) entry which is preliminary data.</text>
</comment>
<keyword evidence="2" id="KW-0238">DNA-binding</keyword>
<dbReference type="PANTHER" id="PTHR43280:SF2">
    <property type="entry name" value="HTH-TYPE TRANSCRIPTIONAL REGULATOR EXSA"/>
    <property type="match status" value="1"/>
</dbReference>
<name>A0A0R2NRW5_9LACO</name>
<evidence type="ECO:0000256" key="1">
    <source>
        <dbReference type="ARBA" id="ARBA00023015"/>
    </source>
</evidence>
<dbReference type="PANTHER" id="PTHR43280">
    <property type="entry name" value="ARAC-FAMILY TRANSCRIPTIONAL REGULATOR"/>
    <property type="match status" value="1"/>
</dbReference>
<keyword evidence="1" id="KW-0805">Transcription regulation</keyword>
<evidence type="ECO:0000256" key="2">
    <source>
        <dbReference type="ARBA" id="ARBA00023125"/>
    </source>
</evidence>
<accession>A0A0R2NRW5</accession>
<dbReference type="EMBL" id="AYGX02000043">
    <property type="protein sequence ID" value="KRO28389.1"/>
    <property type="molecule type" value="Genomic_DNA"/>
</dbReference>
<dbReference type="Proteomes" id="UP000050920">
    <property type="component" value="Unassembled WGS sequence"/>
</dbReference>
<dbReference type="SUPFAM" id="SSF46689">
    <property type="entry name" value="Homeodomain-like"/>
    <property type="match status" value="1"/>
</dbReference>
<feature type="domain" description="HTH araC/xylS-type" evidence="4">
    <location>
        <begin position="192"/>
        <end position="289"/>
    </location>
</feature>
<dbReference type="SMART" id="SM00342">
    <property type="entry name" value="HTH_ARAC"/>
    <property type="match status" value="1"/>
</dbReference>
<dbReference type="AlphaFoldDB" id="A0A0R2NRW5"/>
<evidence type="ECO:0000256" key="3">
    <source>
        <dbReference type="ARBA" id="ARBA00023163"/>
    </source>
</evidence>
<evidence type="ECO:0000259" key="4">
    <source>
        <dbReference type="PROSITE" id="PS01124"/>
    </source>
</evidence>
<organism evidence="5 6">
    <name type="scientific">Lactiplantibacillus fabifermentans DSM 21115</name>
    <dbReference type="NCBI Taxonomy" id="1413187"/>
    <lineage>
        <taxon>Bacteria</taxon>
        <taxon>Bacillati</taxon>
        <taxon>Bacillota</taxon>
        <taxon>Bacilli</taxon>
        <taxon>Lactobacillales</taxon>
        <taxon>Lactobacillaceae</taxon>
        <taxon>Lactiplantibacillus</taxon>
    </lineage>
</organism>
<dbReference type="InterPro" id="IPR009057">
    <property type="entry name" value="Homeodomain-like_sf"/>
</dbReference>
<keyword evidence="6" id="KW-1185">Reference proteome</keyword>
<reference evidence="5 6" key="1">
    <citation type="journal article" date="2015" name="Genome Announc.">
        <title>Expanding the biotechnology potential of lactobacilli through comparative genomics of 213 strains and associated genera.</title>
        <authorList>
            <person name="Sun Z."/>
            <person name="Harris H.M."/>
            <person name="McCann A."/>
            <person name="Guo C."/>
            <person name="Argimon S."/>
            <person name="Zhang W."/>
            <person name="Yang X."/>
            <person name="Jeffery I.B."/>
            <person name="Cooney J.C."/>
            <person name="Kagawa T.F."/>
            <person name="Liu W."/>
            <person name="Song Y."/>
            <person name="Salvetti E."/>
            <person name="Wrobel A."/>
            <person name="Rasinkangas P."/>
            <person name="Parkhill J."/>
            <person name="Rea M.C."/>
            <person name="O'Sullivan O."/>
            <person name="Ritari J."/>
            <person name="Douillard F.P."/>
            <person name="Paul Ross R."/>
            <person name="Yang R."/>
            <person name="Briner A.E."/>
            <person name="Felis G.E."/>
            <person name="de Vos W.M."/>
            <person name="Barrangou R."/>
            <person name="Klaenhammer T.R."/>
            <person name="Caufield P.W."/>
            <person name="Cui Y."/>
            <person name="Zhang H."/>
            <person name="O'Toole P.W."/>
        </authorList>
    </citation>
    <scope>NUCLEOTIDE SEQUENCE [LARGE SCALE GENOMIC DNA]</scope>
    <source>
        <strain evidence="5 6">DSM 21115</strain>
    </source>
</reference>
<sequence>MKYYHSPKSLTIPALTNYGWPLARAMQTNKDYSHMMIIECLGPLTLLVDQQTLWLHRHDIVLVRRCKYVAVQASDDNHLRYTELILPTPEAADFAIMNSDPLLADLMHEETKQSRYLVFQQLPTQLVHLYLTALAATQKPLPDANLQFESNQLVGLIYTELLRHHRQTLNLTVSQLTERALQGDDARITQAGDILKFMHAHLQRVTLTLVATHFGYSTAYFSRLCQQLFHESFSHKVADLRLELACRLLSHTDKTVAEIATEVGWANLPNFYTRFKKMKGISPTRYRHLNRPL</sequence>
<evidence type="ECO:0000313" key="6">
    <source>
        <dbReference type="Proteomes" id="UP000050920"/>
    </source>
</evidence>
<gene>
    <name evidence="5" type="ORF">DY78_GL002381</name>
</gene>
<dbReference type="GO" id="GO:0043565">
    <property type="term" value="F:sequence-specific DNA binding"/>
    <property type="evidence" value="ECO:0007669"/>
    <property type="project" value="InterPro"/>
</dbReference>
<evidence type="ECO:0000313" key="5">
    <source>
        <dbReference type="EMBL" id="KRO28389.1"/>
    </source>
</evidence>
<dbReference type="RefSeq" id="WP_024624106.1">
    <property type="nucleotide sequence ID" value="NZ_AYGX02000043.1"/>
</dbReference>
<dbReference type="PROSITE" id="PS01124">
    <property type="entry name" value="HTH_ARAC_FAMILY_2"/>
    <property type="match status" value="1"/>
</dbReference>
<dbReference type="Gene3D" id="1.10.10.60">
    <property type="entry name" value="Homeodomain-like"/>
    <property type="match status" value="2"/>
</dbReference>
<keyword evidence="3" id="KW-0804">Transcription</keyword>
<protein>
    <submittedName>
        <fullName evidence="5">AraC family transcriptional regulator</fullName>
    </submittedName>
</protein>